<feature type="region of interest" description="Disordered" evidence="2">
    <location>
        <begin position="150"/>
        <end position="206"/>
    </location>
</feature>
<sequence>MFKFTSFLTIVLFLAVSLQLASASPAFTSPVASTSAEGGGKLQIKWMDDGKSPKYDAQNWGNSTLYLAAGSQNVQYKLQKLVSNLSSNRHGGSWTVDKTIGPSGKYYFIRMEGSKTDSSGNPVMAFSARFELKGMSGQFNSTVMAAATGAEGPAASGSNSSSSASSSSAPTTGQTGMNQATLTTSNPSSNPTPNNASTSKNTTSSAGRLSSLNVVSLVGSFAVAAVGVAAMA</sequence>
<evidence type="ECO:0000313" key="6">
    <source>
        <dbReference type="EMBL" id="PWN38251.1"/>
    </source>
</evidence>
<dbReference type="InterPro" id="IPR018466">
    <property type="entry name" value="Kre9/Knh1-like_N"/>
</dbReference>
<keyword evidence="1 4" id="KW-0732">Signal</keyword>
<feature type="compositionally biased region" description="Polar residues" evidence="2">
    <location>
        <begin position="170"/>
        <end position="179"/>
    </location>
</feature>
<dbReference type="GO" id="GO:0042546">
    <property type="term" value="P:cell wall biogenesis"/>
    <property type="evidence" value="ECO:0007669"/>
    <property type="project" value="InterPro"/>
</dbReference>
<feature type="chain" id="PRO_5016311248" description="Yeast cell wall synthesis Kre9/Knh1-like N-terminal domain-containing protein" evidence="4">
    <location>
        <begin position="24"/>
        <end position="232"/>
    </location>
</feature>
<dbReference type="EMBL" id="KZ819602">
    <property type="protein sequence ID" value="PWN38251.1"/>
    <property type="molecule type" value="Genomic_DNA"/>
</dbReference>
<dbReference type="RefSeq" id="XP_025358553.1">
    <property type="nucleotide sequence ID" value="XM_025498444.1"/>
</dbReference>
<keyword evidence="3" id="KW-0812">Transmembrane</keyword>
<dbReference type="InterPro" id="IPR045328">
    <property type="entry name" value="Kre9/Knh1"/>
</dbReference>
<accession>A0A316VQ20</accession>
<feature type="compositionally biased region" description="Low complexity" evidence="2">
    <location>
        <begin position="180"/>
        <end position="206"/>
    </location>
</feature>
<dbReference type="OrthoDB" id="2432613at2759"/>
<evidence type="ECO:0000313" key="7">
    <source>
        <dbReference type="Proteomes" id="UP000245771"/>
    </source>
</evidence>
<dbReference type="PANTHER" id="PTHR28154:SF1">
    <property type="entry name" value="CELL WALL SYNTHESIS PROTEIN KNH1-RELATED"/>
    <property type="match status" value="1"/>
</dbReference>
<gene>
    <name evidence="6" type="ORF">FA14DRAFT_159903</name>
</gene>
<evidence type="ECO:0000256" key="4">
    <source>
        <dbReference type="SAM" id="SignalP"/>
    </source>
</evidence>
<organism evidence="6 7">
    <name type="scientific">Meira miltonrushii</name>
    <dbReference type="NCBI Taxonomy" id="1280837"/>
    <lineage>
        <taxon>Eukaryota</taxon>
        <taxon>Fungi</taxon>
        <taxon>Dikarya</taxon>
        <taxon>Basidiomycota</taxon>
        <taxon>Ustilaginomycotina</taxon>
        <taxon>Exobasidiomycetes</taxon>
        <taxon>Exobasidiales</taxon>
        <taxon>Brachybasidiaceae</taxon>
        <taxon>Meira</taxon>
    </lineage>
</organism>
<dbReference type="FunCoup" id="A0A316VQ20">
    <property type="interactions" value="3"/>
</dbReference>
<feature type="domain" description="Yeast cell wall synthesis Kre9/Knh1-like N-terminal" evidence="5">
    <location>
        <begin position="30"/>
        <end position="131"/>
    </location>
</feature>
<feature type="transmembrane region" description="Helical" evidence="3">
    <location>
        <begin position="209"/>
        <end position="231"/>
    </location>
</feature>
<evidence type="ECO:0000256" key="3">
    <source>
        <dbReference type="SAM" id="Phobius"/>
    </source>
</evidence>
<evidence type="ECO:0000259" key="5">
    <source>
        <dbReference type="Pfam" id="PF10342"/>
    </source>
</evidence>
<feature type="compositionally biased region" description="Low complexity" evidence="2">
    <location>
        <begin position="150"/>
        <end position="169"/>
    </location>
</feature>
<dbReference type="GeneID" id="37020225"/>
<protein>
    <recommendedName>
        <fullName evidence="5">Yeast cell wall synthesis Kre9/Knh1-like N-terminal domain-containing protein</fullName>
    </recommendedName>
</protein>
<dbReference type="InParanoid" id="A0A316VQ20"/>
<reference evidence="6 7" key="1">
    <citation type="journal article" date="2018" name="Mol. Biol. Evol.">
        <title>Broad Genomic Sampling Reveals a Smut Pathogenic Ancestry of the Fungal Clade Ustilaginomycotina.</title>
        <authorList>
            <person name="Kijpornyongpan T."/>
            <person name="Mondo S.J."/>
            <person name="Barry K."/>
            <person name="Sandor L."/>
            <person name="Lee J."/>
            <person name="Lipzen A."/>
            <person name="Pangilinan J."/>
            <person name="LaButti K."/>
            <person name="Hainaut M."/>
            <person name="Henrissat B."/>
            <person name="Grigoriev I.V."/>
            <person name="Spatafora J.W."/>
            <person name="Aime M.C."/>
        </authorList>
    </citation>
    <scope>NUCLEOTIDE SEQUENCE [LARGE SCALE GENOMIC DNA]</scope>
    <source>
        <strain evidence="6 7">MCA 3882</strain>
    </source>
</reference>
<evidence type="ECO:0000256" key="1">
    <source>
        <dbReference type="ARBA" id="ARBA00022729"/>
    </source>
</evidence>
<keyword evidence="3" id="KW-1133">Transmembrane helix</keyword>
<dbReference type="PANTHER" id="PTHR28154">
    <property type="entry name" value="CELL WALL SYNTHESIS PROTEIN KNH1-RELATED"/>
    <property type="match status" value="1"/>
</dbReference>
<dbReference type="STRING" id="1280837.A0A316VQ20"/>
<dbReference type="AlphaFoldDB" id="A0A316VQ20"/>
<keyword evidence="7" id="KW-1185">Reference proteome</keyword>
<feature type="signal peptide" evidence="4">
    <location>
        <begin position="1"/>
        <end position="23"/>
    </location>
</feature>
<dbReference type="Pfam" id="PF10342">
    <property type="entry name" value="Kre9_KNH"/>
    <property type="match status" value="1"/>
</dbReference>
<proteinExistence type="predicted"/>
<evidence type="ECO:0000256" key="2">
    <source>
        <dbReference type="SAM" id="MobiDB-lite"/>
    </source>
</evidence>
<name>A0A316VQ20_9BASI</name>
<keyword evidence="3" id="KW-0472">Membrane</keyword>
<dbReference type="Proteomes" id="UP000245771">
    <property type="component" value="Unassembled WGS sequence"/>
</dbReference>
<dbReference type="GO" id="GO:0006078">
    <property type="term" value="P:(1-&gt;6)-beta-D-glucan biosynthetic process"/>
    <property type="evidence" value="ECO:0007669"/>
    <property type="project" value="InterPro"/>
</dbReference>